<dbReference type="AlphaFoldDB" id="A0A840LC91"/>
<reference evidence="5 6" key="1">
    <citation type="submission" date="2020-08" db="EMBL/GenBank/DDBJ databases">
        <title>Functional genomics of gut bacteria from endangered species of beetles.</title>
        <authorList>
            <person name="Carlos-Shanley C."/>
        </authorList>
    </citation>
    <scope>NUCLEOTIDE SEQUENCE [LARGE SCALE GENOMIC DNA]</scope>
    <source>
        <strain evidence="5 6">S00239</strain>
    </source>
</reference>
<keyword evidence="3 4" id="KW-0732">Signal</keyword>
<dbReference type="RefSeq" id="WP_409993747.1">
    <property type="nucleotide sequence ID" value="NZ_JACHLP010000006.1"/>
</dbReference>
<dbReference type="GO" id="GO:0015740">
    <property type="term" value="P:C4-dicarboxylate transport"/>
    <property type="evidence" value="ECO:0007669"/>
    <property type="project" value="TreeGrafter"/>
</dbReference>
<dbReference type="CDD" id="cd13674">
    <property type="entry name" value="PBP2_TRAP_SBP_like_1"/>
    <property type="match status" value="1"/>
</dbReference>
<dbReference type="SUPFAM" id="SSF53850">
    <property type="entry name" value="Periplasmic binding protein-like II"/>
    <property type="match status" value="1"/>
</dbReference>
<dbReference type="InterPro" id="IPR004682">
    <property type="entry name" value="TRAP_DctP"/>
</dbReference>
<dbReference type="InterPro" id="IPR038404">
    <property type="entry name" value="TRAP_DctP_sf"/>
</dbReference>
<dbReference type="EMBL" id="JACHLP010000006">
    <property type="protein sequence ID" value="MBB4844515.1"/>
    <property type="molecule type" value="Genomic_DNA"/>
</dbReference>
<comment type="caution">
    <text evidence="5">The sequence shown here is derived from an EMBL/GenBank/DDBJ whole genome shotgun (WGS) entry which is preliminary data.</text>
</comment>
<dbReference type="Pfam" id="PF03480">
    <property type="entry name" value="DctP"/>
    <property type="match status" value="1"/>
</dbReference>
<dbReference type="NCBIfam" id="TIGR00787">
    <property type="entry name" value="dctP"/>
    <property type="match status" value="1"/>
</dbReference>
<evidence type="ECO:0000256" key="2">
    <source>
        <dbReference type="ARBA" id="ARBA00022448"/>
    </source>
</evidence>
<evidence type="ECO:0000256" key="4">
    <source>
        <dbReference type="SAM" id="SignalP"/>
    </source>
</evidence>
<feature type="signal peptide" evidence="4">
    <location>
        <begin position="1"/>
        <end position="29"/>
    </location>
</feature>
<keyword evidence="2" id="KW-0813">Transport</keyword>
<dbReference type="Gene3D" id="3.40.190.170">
    <property type="entry name" value="Bacterial extracellular solute-binding protein, family 7"/>
    <property type="match status" value="1"/>
</dbReference>
<dbReference type="GO" id="GO:0030288">
    <property type="term" value="C:outer membrane-bounded periplasmic space"/>
    <property type="evidence" value="ECO:0007669"/>
    <property type="project" value="InterPro"/>
</dbReference>
<dbReference type="InterPro" id="IPR018389">
    <property type="entry name" value="DctP_fam"/>
</dbReference>
<keyword evidence="6" id="KW-1185">Reference proteome</keyword>
<name>A0A840LC91_9BURK</name>
<dbReference type="PANTHER" id="PTHR33376">
    <property type="match status" value="1"/>
</dbReference>
<evidence type="ECO:0000256" key="3">
    <source>
        <dbReference type="ARBA" id="ARBA00022729"/>
    </source>
</evidence>
<accession>A0A840LC91</accession>
<feature type="chain" id="PRO_5032745812" evidence="4">
    <location>
        <begin position="30"/>
        <end position="348"/>
    </location>
</feature>
<evidence type="ECO:0000256" key="1">
    <source>
        <dbReference type="ARBA" id="ARBA00009023"/>
    </source>
</evidence>
<proteinExistence type="inferred from homology"/>
<dbReference type="PANTHER" id="PTHR33376:SF7">
    <property type="entry name" value="C4-DICARBOXYLATE-BINDING PROTEIN DCTB"/>
    <property type="match status" value="1"/>
</dbReference>
<protein>
    <submittedName>
        <fullName evidence="5">C4-dicarboxylate-binding protein DctP</fullName>
    </submittedName>
</protein>
<dbReference type="Proteomes" id="UP000562027">
    <property type="component" value="Unassembled WGS sequence"/>
</dbReference>
<sequence length="348" mass="37775">MSKNVSTSARRLSLSALVAAATGSLLMLAAPLTAQAQAPIVIKFSHVVAPDTPKGKGAQRFKELAEQRTAGKVKVEVYPNSQLYKDKEELEALQLGSVQMLAPSLAKFGPLGAKEFEVFDLPFIFKDEASFRAVTEGAVGAELFKKLEPKGIKGLAYWDNGFHIMSANKPLHSVADFKGMKMRIQSSKVLDAQMRALGAIPQVMAFSELYQALQSGVVDGTEGVPSNFYTQRVYEVQKHITLSNHGHLAYALIVNKKFWDGLPADIRAQLESAIKDSTTYANAIAQTENATALDKIKASGKTTIYTPTAAELAEWKKALIPVHKEMESRVGKATIEATYKAAGFSLPK</sequence>
<comment type="similarity">
    <text evidence="1">Belongs to the bacterial solute-binding protein 7 family.</text>
</comment>
<dbReference type="PIRSF" id="PIRSF006470">
    <property type="entry name" value="DctB"/>
    <property type="match status" value="1"/>
</dbReference>
<dbReference type="NCBIfam" id="NF037995">
    <property type="entry name" value="TRAP_S1"/>
    <property type="match status" value="1"/>
</dbReference>
<evidence type="ECO:0000313" key="6">
    <source>
        <dbReference type="Proteomes" id="UP000562027"/>
    </source>
</evidence>
<dbReference type="GO" id="GO:0055085">
    <property type="term" value="P:transmembrane transport"/>
    <property type="evidence" value="ECO:0007669"/>
    <property type="project" value="InterPro"/>
</dbReference>
<evidence type="ECO:0000313" key="5">
    <source>
        <dbReference type="EMBL" id="MBB4844515.1"/>
    </source>
</evidence>
<gene>
    <name evidence="5" type="ORF">HNP55_003059</name>
</gene>
<organism evidence="5 6">
    <name type="scientific">Roseateles oligotrophus</name>
    <dbReference type="NCBI Taxonomy" id="1769250"/>
    <lineage>
        <taxon>Bacteria</taxon>
        <taxon>Pseudomonadati</taxon>
        <taxon>Pseudomonadota</taxon>
        <taxon>Betaproteobacteria</taxon>
        <taxon>Burkholderiales</taxon>
        <taxon>Sphaerotilaceae</taxon>
        <taxon>Roseateles</taxon>
    </lineage>
</organism>